<gene>
    <name evidence="22" type="ORF">KUTeg_002502</name>
</gene>
<dbReference type="Pfam" id="PF08515">
    <property type="entry name" value="TGF_beta_GS"/>
    <property type="match status" value="1"/>
</dbReference>
<dbReference type="PROSITE" id="PS00108">
    <property type="entry name" value="PROTEIN_KINASE_ST"/>
    <property type="match status" value="1"/>
</dbReference>
<keyword evidence="23" id="KW-1185">Reference proteome</keyword>
<dbReference type="PANTHER" id="PTHR23255:SF72">
    <property type="entry name" value="RECEPTOR PROTEIN SERINE_THREONINE KINASE"/>
    <property type="match status" value="1"/>
</dbReference>
<dbReference type="InterPro" id="IPR003605">
    <property type="entry name" value="GS_dom"/>
</dbReference>
<dbReference type="InterPro" id="IPR000472">
    <property type="entry name" value="Activin_recp"/>
</dbReference>
<feature type="signal peptide" evidence="19">
    <location>
        <begin position="1"/>
        <end position="20"/>
    </location>
</feature>
<dbReference type="PROSITE" id="PS51256">
    <property type="entry name" value="GS"/>
    <property type="match status" value="1"/>
</dbReference>
<evidence type="ECO:0000259" key="21">
    <source>
        <dbReference type="PROSITE" id="PS51256"/>
    </source>
</evidence>
<dbReference type="SMART" id="SM00467">
    <property type="entry name" value="GS"/>
    <property type="match status" value="1"/>
</dbReference>
<evidence type="ECO:0000256" key="5">
    <source>
        <dbReference type="ARBA" id="ARBA00012401"/>
    </source>
</evidence>
<dbReference type="Gene3D" id="2.10.60.10">
    <property type="entry name" value="CD59"/>
    <property type="match status" value="1"/>
</dbReference>
<evidence type="ECO:0000256" key="2">
    <source>
        <dbReference type="ARBA" id="ARBA00001946"/>
    </source>
</evidence>
<dbReference type="EC" id="2.7.11.30" evidence="5"/>
<keyword evidence="14" id="KW-0460">Magnesium</keyword>
<dbReference type="InterPro" id="IPR001245">
    <property type="entry name" value="Ser-Thr/Tyr_kinase_cat_dom"/>
</dbReference>
<keyword evidence="11" id="KW-0547">Nucleotide-binding</keyword>
<keyword evidence="15 18" id="KW-1133">Transmembrane helix</keyword>
<sequence length="535" mass="60601">MRMEALRGVVVLMSISSVLGFSLPFDIPKNKTEIEEPEKYKCSCTPVFNCDQGEKYCTTVRGAGCFIAKSIENGELIIRRGCTGKRETQKMNCQGRRNDKQWAMKQVAVGCCTHDFCNKFLDPPFMKKVPNDPIVKEKSPFNIGLVLAVAIPIIALIISLAIVCLVFNRLRKHRQTTQENYRVREELLPEKYGIRATQVGESTLQDLYDQSCTSGSGSGLPFLVQQTVARQVTILECIAIIDRSCFTFSTGKGRYGEVWRGRYHGENVALKIFLSRDEASWARETEIYNTCLLRHDNILGYYASDMTSRNSCTQLWLIMQYHENGSLYDYLHRTVLDHYSMLLLAHSAAAGLVHLHTEIIGNKGKPAIAHRDIKSKNILVKKNGTCCIGDLGLAVTHSQETNTIDVGNNNKVGTKRYMAPEVLEDKLNTYFFDSYKAVDVYAYGLVLWEIARRCVTGGMVEDYQPPFWDVVPSDPSFEDMKKVILNSTAKLIQECWSQKPKARHTMLRVKKTLSKIMELTEKEKIEKCKKCNNAC</sequence>
<feature type="domain" description="GS" evidence="21">
    <location>
        <begin position="202"/>
        <end position="231"/>
    </location>
</feature>
<comment type="caution">
    <text evidence="22">The sequence shown here is derived from an EMBL/GenBank/DDBJ whole genome shotgun (WGS) entry which is preliminary data.</text>
</comment>
<keyword evidence="6" id="KW-0723">Serine/threonine-protein kinase</keyword>
<keyword evidence="9" id="KW-0479">Metal-binding</keyword>
<comment type="similarity">
    <text evidence="4">Belongs to the protein kinase superfamily. TKL Ser/Thr protein kinase family. TGFB receptor subfamily.</text>
</comment>
<dbReference type="Proteomes" id="UP001217089">
    <property type="component" value="Unassembled WGS sequence"/>
</dbReference>
<dbReference type="InterPro" id="IPR045860">
    <property type="entry name" value="Snake_toxin-like_sf"/>
</dbReference>
<evidence type="ECO:0000256" key="15">
    <source>
        <dbReference type="ARBA" id="ARBA00022989"/>
    </source>
</evidence>
<dbReference type="Pfam" id="PF01064">
    <property type="entry name" value="Activin_recp"/>
    <property type="match status" value="1"/>
</dbReference>
<evidence type="ECO:0000259" key="20">
    <source>
        <dbReference type="PROSITE" id="PS50011"/>
    </source>
</evidence>
<evidence type="ECO:0000256" key="13">
    <source>
        <dbReference type="ARBA" id="ARBA00022840"/>
    </source>
</evidence>
<comment type="cofactor">
    <cofactor evidence="1">
        <name>Mn(2+)</name>
        <dbReference type="ChEBI" id="CHEBI:29035"/>
    </cofactor>
</comment>
<comment type="subcellular location">
    <subcellularLocation>
        <location evidence="3">Membrane</location>
        <topology evidence="3">Single-pass type I membrane protein</topology>
    </subcellularLocation>
</comment>
<dbReference type="InterPro" id="IPR008271">
    <property type="entry name" value="Ser/Thr_kinase_AS"/>
</dbReference>
<feature type="transmembrane region" description="Helical" evidence="18">
    <location>
        <begin position="143"/>
        <end position="167"/>
    </location>
</feature>
<evidence type="ECO:0000313" key="23">
    <source>
        <dbReference type="Proteomes" id="UP001217089"/>
    </source>
</evidence>
<evidence type="ECO:0000256" key="18">
    <source>
        <dbReference type="SAM" id="Phobius"/>
    </source>
</evidence>
<protein>
    <recommendedName>
        <fullName evidence="5">receptor protein serine/threonine kinase</fullName>
        <ecNumber evidence="5">2.7.11.30</ecNumber>
    </recommendedName>
</protein>
<keyword evidence="10 19" id="KW-0732">Signal</keyword>
<evidence type="ECO:0000256" key="10">
    <source>
        <dbReference type="ARBA" id="ARBA00022729"/>
    </source>
</evidence>
<evidence type="ECO:0000256" key="11">
    <source>
        <dbReference type="ARBA" id="ARBA00022741"/>
    </source>
</evidence>
<feature type="domain" description="Protein kinase" evidence="20">
    <location>
        <begin position="244"/>
        <end position="517"/>
    </location>
</feature>
<dbReference type="PROSITE" id="PS50011">
    <property type="entry name" value="PROTEIN_KINASE_DOM"/>
    <property type="match status" value="1"/>
</dbReference>
<comment type="cofactor">
    <cofactor evidence="2">
        <name>Mg(2+)</name>
        <dbReference type="ChEBI" id="CHEBI:18420"/>
    </cofactor>
</comment>
<dbReference type="InterPro" id="IPR000719">
    <property type="entry name" value="Prot_kinase_dom"/>
</dbReference>
<accession>A0ABQ9FUL0</accession>
<reference evidence="22 23" key="1">
    <citation type="submission" date="2022-12" db="EMBL/GenBank/DDBJ databases">
        <title>Chromosome-level genome of Tegillarca granosa.</title>
        <authorList>
            <person name="Kim J."/>
        </authorList>
    </citation>
    <scope>NUCLEOTIDE SEQUENCE [LARGE SCALE GENOMIC DNA]</scope>
    <source>
        <strain evidence="22">Teg-2019</strain>
        <tissue evidence="22">Adductor muscle</tissue>
    </source>
</reference>
<keyword evidence="12" id="KW-0418">Kinase</keyword>
<evidence type="ECO:0000256" key="8">
    <source>
        <dbReference type="ARBA" id="ARBA00022692"/>
    </source>
</evidence>
<dbReference type="EMBL" id="JARBDR010000141">
    <property type="protein sequence ID" value="KAJ8320915.1"/>
    <property type="molecule type" value="Genomic_DNA"/>
</dbReference>
<evidence type="ECO:0000256" key="17">
    <source>
        <dbReference type="ARBA" id="ARBA00023170"/>
    </source>
</evidence>
<keyword evidence="17" id="KW-0675">Receptor</keyword>
<evidence type="ECO:0000256" key="7">
    <source>
        <dbReference type="ARBA" id="ARBA00022679"/>
    </source>
</evidence>
<dbReference type="SUPFAM" id="SSF56112">
    <property type="entry name" value="Protein kinase-like (PK-like)"/>
    <property type="match status" value="1"/>
</dbReference>
<keyword evidence="16 18" id="KW-0472">Membrane</keyword>
<proteinExistence type="inferred from homology"/>
<evidence type="ECO:0000256" key="1">
    <source>
        <dbReference type="ARBA" id="ARBA00001936"/>
    </source>
</evidence>
<dbReference type="Gene3D" id="3.30.200.20">
    <property type="entry name" value="Phosphorylase Kinase, domain 1"/>
    <property type="match status" value="1"/>
</dbReference>
<name>A0ABQ9FUL0_TEGGR</name>
<keyword evidence="7" id="KW-0808">Transferase</keyword>
<evidence type="ECO:0000256" key="19">
    <source>
        <dbReference type="SAM" id="SignalP"/>
    </source>
</evidence>
<evidence type="ECO:0000313" key="22">
    <source>
        <dbReference type="EMBL" id="KAJ8320915.1"/>
    </source>
</evidence>
<evidence type="ECO:0000256" key="12">
    <source>
        <dbReference type="ARBA" id="ARBA00022777"/>
    </source>
</evidence>
<evidence type="ECO:0000256" key="6">
    <source>
        <dbReference type="ARBA" id="ARBA00022527"/>
    </source>
</evidence>
<keyword evidence="13" id="KW-0067">ATP-binding</keyword>
<dbReference type="InterPro" id="IPR011009">
    <property type="entry name" value="Kinase-like_dom_sf"/>
</dbReference>
<evidence type="ECO:0000256" key="9">
    <source>
        <dbReference type="ARBA" id="ARBA00022723"/>
    </source>
</evidence>
<evidence type="ECO:0000256" key="14">
    <source>
        <dbReference type="ARBA" id="ARBA00022842"/>
    </source>
</evidence>
<dbReference type="SMART" id="SM00220">
    <property type="entry name" value="S_TKc"/>
    <property type="match status" value="1"/>
</dbReference>
<dbReference type="Gene3D" id="1.10.510.10">
    <property type="entry name" value="Transferase(Phosphotransferase) domain 1"/>
    <property type="match status" value="1"/>
</dbReference>
<dbReference type="InterPro" id="IPR000333">
    <property type="entry name" value="TGFB_receptor"/>
</dbReference>
<keyword evidence="8 18" id="KW-0812">Transmembrane</keyword>
<evidence type="ECO:0000256" key="4">
    <source>
        <dbReference type="ARBA" id="ARBA00009605"/>
    </source>
</evidence>
<organism evidence="22 23">
    <name type="scientific">Tegillarca granosa</name>
    <name type="common">Malaysian cockle</name>
    <name type="synonym">Anadara granosa</name>
    <dbReference type="NCBI Taxonomy" id="220873"/>
    <lineage>
        <taxon>Eukaryota</taxon>
        <taxon>Metazoa</taxon>
        <taxon>Spiralia</taxon>
        <taxon>Lophotrochozoa</taxon>
        <taxon>Mollusca</taxon>
        <taxon>Bivalvia</taxon>
        <taxon>Autobranchia</taxon>
        <taxon>Pteriomorphia</taxon>
        <taxon>Arcoida</taxon>
        <taxon>Arcoidea</taxon>
        <taxon>Arcidae</taxon>
        <taxon>Tegillarca</taxon>
    </lineage>
</organism>
<dbReference type="Pfam" id="PF07714">
    <property type="entry name" value="PK_Tyr_Ser-Thr"/>
    <property type="match status" value="1"/>
</dbReference>
<feature type="chain" id="PRO_5046853289" description="receptor protein serine/threonine kinase" evidence="19">
    <location>
        <begin position="21"/>
        <end position="535"/>
    </location>
</feature>
<evidence type="ECO:0000256" key="3">
    <source>
        <dbReference type="ARBA" id="ARBA00004479"/>
    </source>
</evidence>
<evidence type="ECO:0000256" key="16">
    <source>
        <dbReference type="ARBA" id="ARBA00023136"/>
    </source>
</evidence>
<dbReference type="PANTHER" id="PTHR23255">
    <property type="entry name" value="TRANSFORMING GROWTH FACTOR-BETA RECEPTOR TYPE I AND II"/>
    <property type="match status" value="1"/>
</dbReference>